<dbReference type="STRING" id="593750.Metfor_1068"/>
<dbReference type="HOGENOM" id="CLU_118613_4_1_2"/>
<dbReference type="KEGG" id="mfo:Metfor_1068"/>
<dbReference type="PANTHER" id="PTHR13323">
    <property type="entry name" value="LATE ENDOSOMAL/LYSOSOMAL MP1 INTERACTING PROTEIN"/>
    <property type="match status" value="1"/>
</dbReference>
<dbReference type="RefSeq" id="WP_015285081.1">
    <property type="nucleotide sequence ID" value="NC_019943.1"/>
</dbReference>
<dbReference type="GO" id="GO:0032008">
    <property type="term" value="P:positive regulation of TOR signaling"/>
    <property type="evidence" value="ECO:0007669"/>
    <property type="project" value="InterPro"/>
</dbReference>
<dbReference type="InParanoid" id="L0HBJ2"/>
<feature type="domain" description="Roadblock/LAMTOR2" evidence="1">
    <location>
        <begin position="2"/>
        <end position="91"/>
    </location>
</feature>
<accession>L0HBJ2</accession>
<name>L0HBJ2_METFS</name>
<dbReference type="InterPro" id="IPR037587">
    <property type="entry name" value="LAMTOR2-like"/>
</dbReference>
<dbReference type="OrthoDB" id="109999at2157"/>
<dbReference type="SMART" id="SM00960">
    <property type="entry name" value="Robl_LC7"/>
    <property type="match status" value="1"/>
</dbReference>
<dbReference type="GeneID" id="14310381"/>
<sequence precursor="true">MLKPLLEEFLKVEGVSAAVVVGRDGFVIESAVSGKVDIEALGAMASTGLGTSEAMGNTLGKGELSQMLVECEKGPILISPLSPDELIALVADTTANIGRIRYELKKNKERIVAAL</sequence>
<gene>
    <name evidence="2" type="ordered locus">Metfor_1068</name>
</gene>
<dbReference type="InterPro" id="IPR004942">
    <property type="entry name" value="Roadblock/LAMTOR2_dom"/>
</dbReference>
<dbReference type="GO" id="GO:0060090">
    <property type="term" value="F:molecular adaptor activity"/>
    <property type="evidence" value="ECO:0007669"/>
    <property type="project" value="InterPro"/>
</dbReference>
<dbReference type="EMBL" id="CP003167">
    <property type="protein sequence ID" value="AGB02117.1"/>
    <property type="molecule type" value="Genomic_DNA"/>
</dbReference>
<reference evidence="3" key="1">
    <citation type="submission" date="2011-12" db="EMBL/GenBank/DDBJ databases">
        <title>Complete sequence of Methanoregula formicicum SMSP.</title>
        <authorList>
            <person name="Lucas S."/>
            <person name="Han J."/>
            <person name="Lapidus A."/>
            <person name="Cheng J.-F."/>
            <person name="Goodwin L."/>
            <person name="Pitluck S."/>
            <person name="Peters L."/>
            <person name="Ovchinnikova G."/>
            <person name="Teshima H."/>
            <person name="Detter J.C."/>
            <person name="Han C."/>
            <person name="Tapia R."/>
            <person name="Land M."/>
            <person name="Hauser L."/>
            <person name="Kyrpides N."/>
            <person name="Ivanova N."/>
            <person name="Pagani I."/>
            <person name="Imachi H."/>
            <person name="Tamaki H."/>
            <person name="Sekiguchi Y."/>
            <person name="Kamagata Y."/>
            <person name="Cadillo-Quiroz H."/>
            <person name="Zinder S."/>
            <person name="Liu W.-T."/>
            <person name="Woyke T."/>
        </authorList>
    </citation>
    <scope>NUCLEOTIDE SEQUENCE [LARGE SCALE GENOMIC DNA]</scope>
    <source>
        <strain evidence="3">DSM 22288 / NBRC 105244 / SMSP</strain>
    </source>
</reference>
<evidence type="ECO:0000259" key="1">
    <source>
        <dbReference type="SMART" id="SM00960"/>
    </source>
</evidence>
<dbReference type="Proteomes" id="UP000010824">
    <property type="component" value="Chromosome"/>
</dbReference>
<evidence type="ECO:0000313" key="2">
    <source>
        <dbReference type="EMBL" id="AGB02117.1"/>
    </source>
</evidence>
<dbReference type="SUPFAM" id="SSF103196">
    <property type="entry name" value="Roadblock/LC7 domain"/>
    <property type="match status" value="1"/>
</dbReference>
<keyword evidence="3" id="KW-1185">Reference proteome</keyword>
<evidence type="ECO:0000313" key="3">
    <source>
        <dbReference type="Proteomes" id="UP000010824"/>
    </source>
</evidence>
<dbReference type="GO" id="GO:0005085">
    <property type="term" value="F:guanyl-nucleotide exchange factor activity"/>
    <property type="evidence" value="ECO:0007669"/>
    <property type="project" value="InterPro"/>
</dbReference>
<organism evidence="2 3">
    <name type="scientific">Methanoregula formicica (strain DSM 22288 / NBRC 105244 / SMSP)</name>
    <dbReference type="NCBI Taxonomy" id="593750"/>
    <lineage>
        <taxon>Archaea</taxon>
        <taxon>Methanobacteriati</taxon>
        <taxon>Methanobacteriota</taxon>
        <taxon>Stenosarchaea group</taxon>
        <taxon>Methanomicrobia</taxon>
        <taxon>Methanomicrobiales</taxon>
        <taxon>Methanoregulaceae</taxon>
        <taxon>Methanoregula</taxon>
    </lineage>
</organism>
<protein>
    <recommendedName>
        <fullName evidence="1">Roadblock/LAMTOR2 domain-containing protein</fullName>
    </recommendedName>
</protein>
<dbReference type="AlphaFoldDB" id="L0HBJ2"/>
<dbReference type="eggNOG" id="arCOG02603">
    <property type="taxonomic scope" value="Archaea"/>
</dbReference>
<dbReference type="Pfam" id="PF03259">
    <property type="entry name" value="Robl_LC7"/>
    <property type="match status" value="1"/>
</dbReference>
<proteinExistence type="predicted"/>
<reference evidence="2 3" key="2">
    <citation type="journal article" date="2014" name="Genome Announc.">
        <title>Complete Genome Sequence of Methanoregula formicica SMSPT, a Mesophilic Hydrogenotrophic Methanogen Isolated from a Methanogenic Upflow Anaerobic Sludge Blanket Reactor.</title>
        <authorList>
            <person name="Yamamoto K."/>
            <person name="Tamaki H."/>
            <person name="Cadillo-Quiroz H."/>
            <person name="Imachi H."/>
            <person name="Kyrpides N."/>
            <person name="Woyke T."/>
            <person name="Goodwin L."/>
            <person name="Zinder S.H."/>
            <person name="Kamagata Y."/>
            <person name="Liu W.T."/>
        </authorList>
    </citation>
    <scope>NUCLEOTIDE SEQUENCE [LARGE SCALE GENOMIC DNA]</scope>
    <source>
        <strain evidence="3">DSM 22288 / NBRC 105244 / SMSP</strain>
    </source>
</reference>
<dbReference type="Gene3D" id="3.30.450.30">
    <property type="entry name" value="Dynein light chain 2a, cytoplasmic"/>
    <property type="match status" value="1"/>
</dbReference>